<dbReference type="Gene3D" id="2.130.10.10">
    <property type="entry name" value="YVTN repeat-like/Quinoprotein amine dehydrogenase"/>
    <property type="match status" value="2"/>
</dbReference>
<evidence type="ECO:0000256" key="5">
    <source>
        <dbReference type="SAM" id="MobiDB-lite"/>
    </source>
</evidence>
<gene>
    <name evidence="7" type="ORF">BOX15_Mlig022769g1</name>
</gene>
<evidence type="ECO:0000313" key="7">
    <source>
        <dbReference type="EMBL" id="PAA88616.1"/>
    </source>
</evidence>
<dbReference type="InterPro" id="IPR013083">
    <property type="entry name" value="Znf_RING/FYVE/PHD"/>
</dbReference>
<dbReference type="Gene3D" id="3.30.40.10">
    <property type="entry name" value="Zinc/RING finger domain, C3HC4 (zinc finger)"/>
    <property type="match status" value="2"/>
</dbReference>
<organism evidence="7 8">
    <name type="scientific">Macrostomum lignano</name>
    <dbReference type="NCBI Taxonomy" id="282301"/>
    <lineage>
        <taxon>Eukaryota</taxon>
        <taxon>Metazoa</taxon>
        <taxon>Spiralia</taxon>
        <taxon>Lophotrochozoa</taxon>
        <taxon>Platyhelminthes</taxon>
        <taxon>Rhabditophora</taxon>
        <taxon>Macrostomorpha</taxon>
        <taxon>Macrostomida</taxon>
        <taxon>Macrostomidae</taxon>
        <taxon>Macrostomum</taxon>
    </lineage>
</organism>
<dbReference type="STRING" id="282301.A0A267GRF0"/>
<dbReference type="InterPro" id="IPR036322">
    <property type="entry name" value="WD40_repeat_dom_sf"/>
</dbReference>
<evidence type="ECO:0000256" key="3">
    <source>
        <dbReference type="ARBA" id="ARBA00022833"/>
    </source>
</evidence>
<reference evidence="7 8" key="1">
    <citation type="submission" date="2017-06" db="EMBL/GenBank/DDBJ databases">
        <title>A platform for efficient transgenesis in Macrostomum lignano, a flatworm model organism for stem cell research.</title>
        <authorList>
            <person name="Berezikov E."/>
        </authorList>
    </citation>
    <scope>NUCLEOTIDE SEQUENCE [LARGE SCALE GENOMIC DNA]</scope>
    <source>
        <strain evidence="7">DV1</strain>
        <tissue evidence="7">Whole organism</tissue>
    </source>
</reference>
<dbReference type="SMART" id="SM00320">
    <property type="entry name" value="WD40"/>
    <property type="match status" value="4"/>
</dbReference>
<dbReference type="InterPro" id="IPR015943">
    <property type="entry name" value="WD40/YVTN_repeat-like_dom_sf"/>
</dbReference>
<dbReference type="InterPro" id="IPR001680">
    <property type="entry name" value="WD40_rpt"/>
</dbReference>
<evidence type="ECO:0000256" key="4">
    <source>
        <dbReference type="PROSITE-ProRule" id="PRU00175"/>
    </source>
</evidence>
<keyword evidence="3" id="KW-0862">Zinc</keyword>
<dbReference type="Pfam" id="PF00097">
    <property type="entry name" value="zf-C3HC4"/>
    <property type="match status" value="1"/>
</dbReference>
<dbReference type="InterPro" id="IPR018957">
    <property type="entry name" value="Znf_C3HC4_RING-type"/>
</dbReference>
<dbReference type="OrthoDB" id="674604at2759"/>
<name>A0A267GRF0_9PLAT</name>
<evidence type="ECO:0000256" key="1">
    <source>
        <dbReference type="ARBA" id="ARBA00022723"/>
    </source>
</evidence>
<dbReference type="EMBL" id="NIVC01000180">
    <property type="protein sequence ID" value="PAA88616.1"/>
    <property type="molecule type" value="Genomic_DNA"/>
</dbReference>
<keyword evidence="2 4" id="KW-0863">Zinc-finger</keyword>
<feature type="domain" description="RING-type" evidence="6">
    <location>
        <begin position="31"/>
        <end position="73"/>
    </location>
</feature>
<dbReference type="PANTHER" id="PTHR10131:SF94">
    <property type="entry name" value="TNF RECEPTOR-ASSOCIATED FACTOR 4"/>
    <property type="match status" value="1"/>
</dbReference>
<accession>A0A267GRF0</accession>
<dbReference type="SUPFAM" id="SSF49599">
    <property type="entry name" value="TRAF domain-like"/>
    <property type="match status" value="1"/>
</dbReference>
<dbReference type="InterPro" id="IPR001841">
    <property type="entry name" value="Znf_RING"/>
</dbReference>
<feature type="region of interest" description="Disordered" evidence="5">
    <location>
        <begin position="1"/>
        <end position="22"/>
    </location>
</feature>
<evidence type="ECO:0000313" key="8">
    <source>
        <dbReference type="Proteomes" id="UP000215902"/>
    </source>
</evidence>
<evidence type="ECO:0000259" key="6">
    <source>
        <dbReference type="PROSITE" id="PS50089"/>
    </source>
</evidence>
<feature type="non-terminal residue" evidence="7">
    <location>
        <position position="1"/>
    </location>
</feature>
<keyword evidence="1" id="KW-0479">Metal-binding</keyword>
<dbReference type="PANTHER" id="PTHR10131">
    <property type="entry name" value="TNF RECEPTOR ASSOCIATED FACTOR"/>
    <property type="match status" value="1"/>
</dbReference>
<dbReference type="AlphaFoldDB" id="A0A267GRF0"/>
<dbReference type="GO" id="GO:0008270">
    <property type="term" value="F:zinc ion binding"/>
    <property type="evidence" value="ECO:0007669"/>
    <property type="project" value="UniProtKB-KW"/>
</dbReference>
<dbReference type="SMART" id="SM00184">
    <property type="entry name" value="RING"/>
    <property type="match status" value="1"/>
</dbReference>
<dbReference type="Proteomes" id="UP000215902">
    <property type="component" value="Unassembled WGS sequence"/>
</dbReference>
<dbReference type="PROSITE" id="PS00518">
    <property type="entry name" value="ZF_RING_1"/>
    <property type="match status" value="1"/>
</dbReference>
<keyword evidence="8" id="KW-1185">Reference proteome</keyword>
<protein>
    <recommendedName>
        <fullName evidence="6">RING-type domain-containing protein</fullName>
    </recommendedName>
</protein>
<dbReference type="SUPFAM" id="SSF57850">
    <property type="entry name" value="RING/U-box"/>
    <property type="match status" value="1"/>
</dbReference>
<evidence type="ECO:0000256" key="2">
    <source>
        <dbReference type="ARBA" id="ARBA00022771"/>
    </source>
</evidence>
<comment type="caution">
    <text evidence="7">The sequence shown here is derived from an EMBL/GenBank/DDBJ whole genome shotgun (WGS) entry which is preliminary data.</text>
</comment>
<dbReference type="SUPFAM" id="SSF50978">
    <property type="entry name" value="WD40 repeat-like"/>
    <property type="match status" value="1"/>
</dbReference>
<sequence>TGLKPCDSPPPASGSHEQPPLHSRAPAHLICRVCRGVYREPRVNQCGHTLCSGCYTRLQFDPADPQPSVCPQCGSGLVPESSVPNRDISEEVEELTVHCIYHFKLTPSQQAQAQFLPTSLDLTADPNGCNAELSLLDLEQHISSCEFRPAPCPFDTVNCRGCSHRDLQRHAQDCIFRFLELAPREILDGLSVRQSETLATLASLEQQLRSVESRLTSQLDCLDAALDSAASAVAQTAPAAAPTAAASDAKPSLMAAPPVPPVAATAASAISAPSRATSRTASTRSAVSAVAAANAASASTAADGFNVRSRRSVDVFDFGGGGGEVVEGGGAVAVAAAARGALSRSPSMPVGTARLNGLPANPRSSYLTCLADLTWHSSRVVSLLLIPEQFRLVSLDSTGAIVAWNIQQLCSGHAGNARAVERLGDAQYSDSFVCACRLPVYVFVGCRDGSLLQLARFATDIKRVKTEPGAHSACITAVAASPGGLLFSGSRGELKVWKSSNLCYLQTVAITPRQSVRCLTFDACRGALLCACETELHRFLVRQQPPQQPPLQQDLPAWHQRYRHQLLTDITCLTVTEERILVGTGQPGQSLWLFCAVSGRFQACIAGGAGLCCLSWVPDSAYAIAGCQNGSLQIWRLLDSRHRSLGGAELHSDPVEGAVLLQQTERHRDSVTSISLLQDLLFTGSGDGWMKVFRFQP</sequence>
<proteinExistence type="predicted"/>
<dbReference type="InterPro" id="IPR017907">
    <property type="entry name" value="Znf_RING_CS"/>
</dbReference>
<dbReference type="PROSITE" id="PS50089">
    <property type="entry name" value="ZF_RING_2"/>
    <property type="match status" value="1"/>
</dbReference>
<dbReference type="Pfam" id="PF00400">
    <property type="entry name" value="WD40"/>
    <property type="match status" value="2"/>
</dbReference>